<comment type="pathway">
    <text evidence="7">Amino-acid biosynthesis; L-histidine biosynthesis; L-histidine from 5-phospho-alpha-D-ribose 1-diphosphate: step 7/9.</text>
</comment>
<dbReference type="Proteomes" id="UP000567099">
    <property type="component" value="Unassembled WGS sequence"/>
</dbReference>
<dbReference type="GeneID" id="36102713"/>
<evidence type="ECO:0000256" key="1">
    <source>
        <dbReference type="ARBA" id="ARBA00001933"/>
    </source>
</evidence>
<organism evidence="9 12">
    <name type="scientific">Methanococcus maripaludis</name>
    <name type="common">Methanococcus deltae</name>
    <dbReference type="NCBI Taxonomy" id="39152"/>
    <lineage>
        <taxon>Archaea</taxon>
        <taxon>Methanobacteriati</taxon>
        <taxon>Methanobacteriota</taxon>
        <taxon>Methanomada group</taxon>
        <taxon>Methanococci</taxon>
        <taxon>Methanococcales</taxon>
        <taxon>Methanococcaceae</taxon>
        <taxon>Methanococcus</taxon>
    </lineage>
</organism>
<dbReference type="EC" id="2.6.1.9" evidence="7"/>
<dbReference type="NCBIfam" id="TIGR01141">
    <property type="entry name" value="hisC"/>
    <property type="match status" value="1"/>
</dbReference>
<evidence type="ECO:0000256" key="4">
    <source>
        <dbReference type="ARBA" id="ARBA00022679"/>
    </source>
</evidence>
<dbReference type="HAMAP" id="MF_01023">
    <property type="entry name" value="HisC_aminotrans_2"/>
    <property type="match status" value="1"/>
</dbReference>
<dbReference type="InterPro" id="IPR005861">
    <property type="entry name" value="HisP_aminotrans"/>
</dbReference>
<dbReference type="Gene3D" id="3.40.640.10">
    <property type="entry name" value="Type I PLP-dependent aspartate aminotransferase-like (Major domain)"/>
    <property type="match status" value="1"/>
</dbReference>
<comment type="similarity">
    <text evidence="7">Belongs to the class-II pyridoxal-phosphate-dependent aminotransferase family. Histidinol-phosphate aminotransferase subfamily.</text>
</comment>
<evidence type="ECO:0000313" key="12">
    <source>
        <dbReference type="Proteomes" id="UP000239462"/>
    </source>
</evidence>
<dbReference type="RefSeq" id="WP_104838380.1">
    <property type="nucleotide sequence ID" value="NZ_CP026606.1"/>
</dbReference>
<evidence type="ECO:0000313" key="13">
    <source>
        <dbReference type="Proteomes" id="UP000567099"/>
    </source>
</evidence>
<dbReference type="Proteomes" id="UP000590564">
    <property type="component" value="Unassembled WGS sequence"/>
</dbReference>
<feature type="domain" description="Aminotransferase class I/classII large" evidence="8">
    <location>
        <begin position="36"/>
        <end position="364"/>
    </location>
</feature>
<evidence type="ECO:0000313" key="10">
    <source>
        <dbReference type="EMBL" id="MBA2863512.1"/>
    </source>
</evidence>
<evidence type="ECO:0000313" key="14">
    <source>
        <dbReference type="Proteomes" id="UP000590564"/>
    </source>
</evidence>
<dbReference type="InterPro" id="IPR015421">
    <property type="entry name" value="PyrdxlP-dep_Trfase_major"/>
</dbReference>
<reference evidence="9" key="2">
    <citation type="submission" date="2018-02" db="EMBL/GenBank/DDBJ databases">
        <title>Complete genome sequence of the Methanococcus maripaludis type strain JJ (DSM 2067), a model for selenoprotein synthesis in Archaea.</title>
        <authorList>
            <person name="Poehlein A."/>
            <person name="Heym D."/>
            <person name="Quitzke V."/>
            <person name="Fersch J."/>
            <person name="Daniel R."/>
            <person name="Rother M."/>
        </authorList>
    </citation>
    <scope>NUCLEOTIDE SEQUENCE [LARGE SCALE GENOMIC DNA]</scope>
    <source>
        <strain evidence="9">DSM 2067</strain>
    </source>
</reference>
<dbReference type="AlphaFoldDB" id="A0A2L1CCQ4"/>
<dbReference type="EMBL" id="CP026606">
    <property type="protein sequence ID" value="AVB77000.1"/>
    <property type="molecule type" value="Genomic_DNA"/>
</dbReference>
<comment type="cofactor">
    <cofactor evidence="1 7">
        <name>pyridoxal 5'-phosphate</name>
        <dbReference type="ChEBI" id="CHEBI:597326"/>
    </cofactor>
</comment>
<dbReference type="InterPro" id="IPR015424">
    <property type="entry name" value="PyrdxlP-dep_Trfase"/>
</dbReference>
<dbReference type="CDD" id="cd00609">
    <property type="entry name" value="AAT_like"/>
    <property type="match status" value="1"/>
</dbReference>
<keyword evidence="2 7" id="KW-0032">Aminotransferase</keyword>
<evidence type="ECO:0000256" key="7">
    <source>
        <dbReference type="HAMAP-Rule" id="MF_01023"/>
    </source>
</evidence>
<accession>A0A2L1CCQ4</accession>
<proteinExistence type="inferred from homology"/>
<dbReference type="Gene3D" id="3.90.1150.10">
    <property type="entry name" value="Aspartate Aminotransferase, domain 1"/>
    <property type="match status" value="1"/>
</dbReference>
<sequence>MSIDDKVRLIVKEFKAYVPGKSKEEIARNYGINPEKIIKLGSNENPWGCSPKIGEKLINEVSNLHQYPQPINPELMDEISKFTKMPVENIIVGGDGADEVIDNIMRILIDEGDEVIIPIPTFTQYAISAKIHGANIKWAKFDEENGFKLDLESVLNNITEKTKAIFLCTPNNPTGNVIPKEDIKKIVESTDALVMIDHAYIEYSKEEYDLTSWALKYDNVLVLRTFSKVFGLAGQRVGYGVTSKKVVDYMMRIKPIFSLTRASQVSAITALLDKEFFEKCLKEGIESREEIYNGLKKFKQLEVYPTEANYMLVKVKNGMNSSEFCEALLKKGVIVRDCYSFEGLEPYYFRVSIGTFEENERFLKIMSEIVE</sequence>
<protein>
    <recommendedName>
        <fullName evidence="7">Histidinol-phosphate aminotransferase</fullName>
        <ecNumber evidence="7">2.6.1.9</ecNumber>
    </recommendedName>
    <alternativeName>
        <fullName evidence="7">Imidazole acetol-phosphate transaminase</fullName>
    </alternativeName>
</protein>
<dbReference type="KEGG" id="mmad:MMJJ_16290"/>
<evidence type="ECO:0000256" key="3">
    <source>
        <dbReference type="ARBA" id="ARBA00022605"/>
    </source>
</evidence>
<dbReference type="Pfam" id="PF00155">
    <property type="entry name" value="Aminotran_1_2"/>
    <property type="match status" value="1"/>
</dbReference>
<keyword evidence="4 7" id="KW-0808">Transferase</keyword>
<dbReference type="Proteomes" id="UP000239462">
    <property type="component" value="Chromosome"/>
</dbReference>
<gene>
    <name evidence="7 9" type="primary">hisC</name>
    <name evidence="10" type="ORF">HNP94_000512</name>
    <name evidence="11" type="ORF">HNP96_000505</name>
    <name evidence="9" type="ORF">MMJJ_16290</name>
</gene>
<dbReference type="EMBL" id="JACHED010000001">
    <property type="protein sequence ID" value="MBB6496484.1"/>
    <property type="molecule type" value="Genomic_DNA"/>
</dbReference>
<evidence type="ECO:0000256" key="6">
    <source>
        <dbReference type="ARBA" id="ARBA00023102"/>
    </source>
</evidence>
<keyword evidence="3 7" id="KW-0028">Amino-acid biosynthesis</keyword>
<keyword evidence="6 7" id="KW-0368">Histidine biosynthesis</keyword>
<evidence type="ECO:0000313" key="9">
    <source>
        <dbReference type="EMBL" id="AVB77000.1"/>
    </source>
</evidence>
<dbReference type="GO" id="GO:0004400">
    <property type="term" value="F:histidinol-phosphate transaminase activity"/>
    <property type="evidence" value="ECO:0007669"/>
    <property type="project" value="UniProtKB-UniRule"/>
</dbReference>
<dbReference type="GO" id="GO:0000105">
    <property type="term" value="P:L-histidine biosynthetic process"/>
    <property type="evidence" value="ECO:0007669"/>
    <property type="project" value="UniProtKB-UniRule"/>
</dbReference>
<evidence type="ECO:0000256" key="2">
    <source>
        <dbReference type="ARBA" id="ARBA00022576"/>
    </source>
</evidence>
<keyword evidence="5 7" id="KW-0663">Pyridoxal phosphate</keyword>
<evidence type="ECO:0000313" key="11">
    <source>
        <dbReference type="EMBL" id="MBB6496484.1"/>
    </source>
</evidence>
<dbReference type="SUPFAM" id="SSF53383">
    <property type="entry name" value="PLP-dependent transferases"/>
    <property type="match status" value="1"/>
</dbReference>
<evidence type="ECO:0000256" key="5">
    <source>
        <dbReference type="ARBA" id="ARBA00022898"/>
    </source>
</evidence>
<dbReference type="InterPro" id="IPR004839">
    <property type="entry name" value="Aminotransferase_I/II_large"/>
</dbReference>
<dbReference type="PANTHER" id="PTHR42885">
    <property type="entry name" value="HISTIDINOL-PHOSPHATE AMINOTRANSFERASE-RELATED"/>
    <property type="match status" value="1"/>
</dbReference>
<dbReference type="GO" id="GO:0030170">
    <property type="term" value="F:pyridoxal phosphate binding"/>
    <property type="evidence" value="ECO:0007669"/>
    <property type="project" value="InterPro"/>
</dbReference>
<evidence type="ECO:0000259" key="8">
    <source>
        <dbReference type="Pfam" id="PF00155"/>
    </source>
</evidence>
<reference evidence="12" key="1">
    <citation type="journal article" date="2018" name="Genome Announc.">
        <title>Complete Genome Sequence of the Methanococcus maripaludis Type Strain JJ (DSM 2067), a Model for Selenoprotein Synthesis in Archaea.</title>
        <authorList>
            <person name="Poehlein A."/>
            <person name="Heym D."/>
            <person name="Quitzke V."/>
            <person name="Fersch J."/>
            <person name="Daniel R."/>
            <person name="Rother M."/>
        </authorList>
    </citation>
    <scope>NUCLEOTIDE SEQUENCE [LARGE SCALE GENOMIC DNA]</scope>
    <source>
        <strain evidence="12">DSM 2067</strain>
    </source>
</reference>
<dbReference type="PANTHER" id="PTHR42885:SF2">
    <property type="entry name" value="HISTIDINOL-PHOSPHATE AMINOTRANSFERASE"/>
    <property type="match status" value="1"/>
</dbReference>
<comment type="catalytic activity">
    <reaction evidence="7">
        <text>L-histidinol phosphate + 2-oxoglutarate = 3-(imidazol-4-yl)-2-oxopropyl phosphate + L-glutamate</text>
        <dbReference type="Rhea" id="RHEA:23744"/>
        <dbReference type="ChEBI" id="CHEBI:16810"/>
        <dbReference type="ChEBI" id="CHEBI:29985"/>
        <dbReference type="ChEBI" id="CHEBI:57766"/>
        <dbReference type="ChEBI" id="CHEBI:57980"/>
        <dbReference type="EC" id="2.6.1.9"/>
    </reaction>
</comment>
<dbReference type="InterPro" id="IPR015422">
    <property type="entry name" value="PyrdxlP-dep_Trfase_small"/>
</dbReference>
<dbReference type="EMBL" id="JACDUO010000001">
    <property type="protein sequence ID" value="MBA2863512.1"/>
    <property type="molecule type" value="Genomic_DNA"/>
</dbReference>
<feature type="modified residue" description="N6-(pyridoxal phosphate)lysine" evidence="7">
    <location>
        <position position="228"/>
    </location>
</feature>
<dbReference type="UniPathway" id="UPA00031">
    <property type="reaction ID" value="UER00012"/>
</dbReference>
<name>A0A2L1CCQ4_METMI</name>
<reference evidence="11 14" key="3">
    <citation type="submission" date="2020-08" db="EMBL/GenBank/DDBJ databases">
        <title>Genomic Encyclopedia of Type Strains, Phase IV (KMG-V): Genome sequencing to study the core and pangenomes of soil and plant-associated prokaryotes.</title>
        <authorList>
            <person name="Whitman W."/>
        </authorList>
    </citation>
    <scope>NUCLEOTIDE SEQUENCE [LARGE SCALE GENOMIC DNA]</scope>
    <source>
        <strain evidence="10 13">C13</strain>
        <strain evidence="11 14">D1</strain>
    </source>
</reference>